<dbReference type="Gene3D" id="2.40.128.130">
    <property type="entry name" value="Autotransporter beta-domain"/>
    <property type="match status" value="1"/>
</dbReference>
<name>E6YIL3_BARC7</name>
<reference evidence="4" key="1">
    <citation type="submission" date="2009-11" db="EMBL/GenBank/DDBJ databases">
        <title>Genome sequencing of Bartonella species and comparative genomics.</title>
        <authorList>
            <person name="Engel P."/>
            <person name="Salzburger W."/>
            <person name="Marius L."/>
            <person name="Chao-Chin C."/>
            <person name="Soichi M."/>
            <person name="Christa L."/>
            <person name="Alexandra C."/>
            <person name="Aurelie L."/>
            <person name="Claudine M."/>
            <person name="Stephan S.C."/>
            <person name="Christoph D."/>
        </authorList>
    </citation>
    <scope>NUCLEOTIDE SEQUENCE [LARGE SCALE GENOMIC DNA]</scope>
    <source>
        <strain evidence="4">CIP 104772 / 73</strain>
    </source>
</reference>
<feature type="domain" description="Autotransporter" evidence="2">
    <location>
        <begin position="674"/>
        <end position="951"/>
    </location>
</feature>
<dbReference type="InterPro" id="IPR036709">
    <property type="entry name" value="Autotransporte_beta_dom_sf"/>
</dbReference>
<feature type="compositionally biased region" description="Pro residues" evidence="1">
    <location>
        <begin position="597"/>
        <end position="618"/>
    </location>
</feature>
<dbReference type="eggNOG" id="COG3468">
    <property type="taxonomic scope" value="Bacteria"/>
</dbReference>
<dbReference type="GO" id="GO:0019867">
    <property type="term" value="C:outer membrane"/>
    <property type="evidence" value="ECO:0007669"/>
    <property type="project" value="InterPro"/>
</dbReference>
<feature type="region of interest" description="Disordered" evidence="1">
    <location>
        <begin position="596"/>
        <end position="631"/>
    </location>
</feature>
<dbReference type="InterPro" id="IPR011050">
    <property type="entry name" value="Pectin_lyase_fold/virulence"/>
</dbReference>
<dbReference type="AlphaFoldDB" id="E6YIL3"/>
<dbReference type="Gene3D" id="2.160.20.20">
    <property type="match status" value="1"/>
</dbReference>
<evidence type="ECO:0000259" key="2">
    <source>
        <dbReference type="PROSITE" id="PS51208"/>
    </source>
</evidence>
<dbReference type="NCBIfam" id="TIGR01414">
    <property type="entry name" value="autotrans_barl"/>
    <property type="match status" value="1"/>
</dbReference>
<evidence type="ECO:0000256" key="1">
    <source>
        <dbReference type="SAM" id="MobiDB-lite"/>
    </source>
</evidence>
<dbReference type="PROSITE" id="PS51208">
    <property type="entry name" value="AUTOTRANSPORTER"/>
    <property type="match status" value="1"/>
</dbReference>
<reference evidence="3 4" key="2">
    <citation type="journal article" date="2011" name="PLoS Genet.">
        <title>Parallel evolution of a type IV secretion system in radiating lineages of the host-restricted bacterial pathogen Bartonella.</title>
        <authorList>
            <person name="Engel P."/>
            <person name="Salzburger W."/>
            <person name="Liesch M."/>
            <person name="Chang C.C."/>
            <person name="Maruyama S."/>
            <person name="Lanz C."/>
            <person name="Calteau A."/>
            <person name="Lajus A."/>
            <person name="Medigue C."/>
            <person name="Schuster S.C."/>
            <person name="Dehio C."/>
        </authorList>
    </citation>
    <scope>NUCLEOTIDE SEQUENCE [LARGE SCALE GENOMIC DNA]</scope>
    <source>
        <strain evidence="4">CIP 104772 / 73</strain>
    </source>
</reference>
<evidence type="ECO:0000313" key="3">
    <source>
        <dbReference type="EMBL" id="CBI76701.1"/>
    </source>
</evidence>
<dbReference type="SUPFAM" id="SSF51126">
    <property type="entry name" value="Pectin lyase-like"/>
    <property type="match status" value="1"/>
</dbReference>
<gene>
    <name evidence="3" type="ordered locus">BARCL_1020</name>
</gene>
<sequence>MIKVFNNYVYIFTAATFCLWQSSVKSEADQSSQCDENAKGGYTSIYKCSEVGNKIIRDKTFQTIIAEGKNVDINGTNITLGGLDRMPEKTGRNLYGVNVSKGGKVVLTESYLKNVHIALNVSDGIIGMYGGAIEDSDMAVQALGRPTNVILVNPQIKTKGGKASILTMDGASVEVKNGGRLDFTNSDAVYTALTGSVNFDGTIIVRKGGKKEQGNYAVFHIDQGGSVDFKNGNINVTGSHGLLLENTVATSNSIQLSRNLQKDIKVTKANIEKSTIEVKGDKSYGIYFKGENVVATVKADADEENLDMTTIEPGIRLVNLKDTHLTVLDSPAIYSTDAEGGNISLLQSSISAGHLLLVAKKKSSLLVLADNSSLTGGTYVDDSSTAELYLSGNSVWFLTQTKQNYKDLDLNDLSISVVSLDNSSINFKRLKSSETYNYRTLRIGKGEGDVYIAKNNAQIHLNTSFSPDGSLDSQKTDRVLIHGNISGKTTIDVRGISENRRGNRNNINANDVGNTEGISLIQVSGTAQQDSFKLKGDYITVDDFPYRYKLSAYGPSSNLGPANLGQKLVGNNEKEENESNKDFWDYRLQSEYIAAPPVEPIPPDADTPSPPQPKPSEPQLPKKPDSSEKKVPAVVPQLPSYLLLPHALFHADLTDMNNQHELLEIMHNAINKPEKNRKPSFFIHGYGGSHRYASNLTVFEYGYGADLDYNAMITGFVLSTLERKHSALSFGAMGTYGRLSLQPCAVEQSQKSIFNKWSGKLYAHLQHDTGFYTNGFMSYGFFKGNVSTLVRGKTATLKGILLSASLMGGQAILTNYDGFVIEPQLQVIYQSVMFDKARDIDQFDVELGNHDQWIARFGGRLTKAVTGVEEARVVSFYSKLHLAHNYGSKRMVYFKDAFQLGAFGSTVEAGIGVHAQLLPNIILQGDLLYKHKLTRAGFSGASISGGLRYQF</sequence>
<accession>E6YIL3</accession>
<organism evidence="3 4">
    <name type="scientific">Bartonella clarridgeiae (strain CCUG 45776 / CIP 104772 / 73)</name>
    <dbReference type="NCBI Taxonomy" id="696125"/>
    <lineage>
        <taxon>Bacteria</taxon>
        <taxon>Pseudomonadati</taxon>
        <taxon>Pseudomonadota</taxon>
        <taxon>Alphaproteobacteria</taxon>
        <taxon>Hyphomicrobiales</taxon>
        <taxon>Bartonellaceae</taxon>
        <taxon>Bartonella</taxon>
    </lineage>
</organism>
<dbReference type="InterPro" id="IPR012332">
    <property type="entry name" value="Autotransporter_pectin_lyase_C"/>
</dbReference>
<dbReference type="SUPFAM" id="SSF103515">
    <property type="entry name" value="Autotransporter"/>
    <property type="match status" value="1"/>
</dbReference>
<dbReference type="KEGG" id="bcd:BARCL_1020"/>
<dbReference type="EMBL" id="FN645454">
    <property type="protein sequence ID" value="CBI76701.1"/>
    <property type="molecule type" value="Genomic_DNA"/>
</dbReference>
<keyword evidence="4" id="KW-1185">Reference proteome</keyword>
<dbReference type="InterPro" id="IPR006315">
    <property type="entry name" value="OM_autotransptr_brl_dom"/>
</dbReference>
<dbReference type="InterPro" id="IPR005546">
    <property type="entry name" value="Autotransporte_beta"/>
</dbReference>
<dbReference type="HOGENOM" id="CLU_007596_2_0_5"/>
<proteinExistence type="predicted"/>
<feature type="compositionally biased region" description="Basic and acidic residues" evidence="1">
    <location>
        <begin position="620"/>
        <end position="631"/>
    </location>
</feature>
<dbReference type="Proteomes" id="UP000009101">
    <property type="component" value="Chromosome"/>
</dbReference>
<evidence type="ECO:0000313" key="4">
    <source>
        <dbReference type="Proteomes" id="UP000009101"/>
    </source>
</evidence>
<dbReference type="STRING" id="696125.BARCL_1020"/>
<dbReference type="Pfam" id="PF03797">
    <property type="entry name" value="Autotransporter"/>
    <property type="match status" value="1"/>
</dbReference>
<protein>
    <recommendedName>
        <fullName evidence="2">Autotransporter domain-containing protein</fullName>
    </recommendedName>
</protein>
<dbReference type="SMART" id="SM00869">
    <property type="entry name" value="Autotransporter"/>
    <property type="match status" value="1"/>
</dbReference>